<organism evidence="1">
    <name type="scientific">uncultured bacterium fosmid pJB83B9</name>
    <dbReference type="NCBI Taxonomy" id="1478070"/>
    <lineage>
        <taxon>Bacteria</taxon>
        <taxon>environmental samples</taxon>
    </lineage>
</organism>
<accession>A0A0H3U9W6</accession>
<reference evidence="1" key="1">
    <citation type="submission" date="2013-08" db="EMBL/GenBank/DDBJ databases">
        <title>Comparison of modified E. coli strains.</title>
        <authorList>
            <person name="Juergensen J."/>
            <person name="Bonge A."/>
            <person name="Streit W.R."/>
        </authorList>
    </citation>
    <scope>NUCLEOTIDE SEQUENCE</scope>
</reference>
<dbReference type="InterPro" id="IPR011855">
    <property type="entry name" value="Phgtail_TP901_1"/>
</dbReference>
<evidence type="ECO:0000313" key="1">
    <source>
        <dbReference type="EMBL" id="AIF26688.1"/>
    </source>
</evidence>
<protein>
    <submittedName>
        <fullName evidence="1">Uncharacterized protein</fullName>
    </submittedName>
</protein>
<dbReference type="EMBL" id="KF540242">
    <property type="protein sequence ID" value="AIF26688.1"/>
    <property type="molecule type" value="Genomic_DNA"/>
</dbReference>
<sequence>MAIKANTVNVGFVSGQTTKTLAGCKSVNVKLTAQFDEDRDKSTASGPHREFRWCEMSGSCSGVLADASASQFGLSDMEGWAKAGAAPGAQLKVSGTSKFHCASTKITSFSISAPVEGKATWTLNFTGVGKAILN</sequence>
<dbReference type="AlphaFoldDB" id="A0A0H3U9W6"/>
<proteinExistence type="predicted"/>
<dbReference type="Pfam" id="PF06199">
    <property type="entry name" value="Phage_tail_2"/>
    <property type="match status" value="1"/>
</dbReference>
<name>A0A0H3U9W6_9BACT</name>